<dbReference type="Gene3D" id="3.40.50.300">
    <property type="entry name" value="P-loop containing nucleotide triphosphate hydrolases"/>
    <property type="match status" value="1"/>
</dbReference>
<evidence type="ECO:0000256" key="2">
    <source>
        <dbReference type="ARBA" id="ARBA00005417"/>
    </source>
</evidence>
<dbReference type="SUPFAM" id="SSF52540">
    <property type="entry name" value="P-loop containing nucleoside triphosphate hydrolases"/>
    <property type="match status" value="1"/>
</dbReference>
<comment type="similarity">
    <text evidence="2">Belongs to the ABC transporter superfamily.</text>
</comment>
<dbReference type="GO" id="GO:0005524">
    <property type="term" value="F:ATP binding"/>
    <property type="evidence" value="ECO:0007669"/>
    <property type="project" value="UniProtKB-KW"/>
</dbReference>
<evidence type="ECO:0000256" key="3">
    <source>
        <dbReference type="ARBA" id="ARBA00022448"/>
    </source>
</evidence>
<evidence type="ECO:0000256" key="1">
    <source>
        <dbReference type="ARBA" id="ARBA00004202"/>
    </source>
</evidence>
<dbReference type="PANTHER" id="PTHR43776:SF7">
    <property type="entry name" value="D,D-DIPEPTIDE TRANSPORT ATP-BINDING PROTEIN DDPF-RELATED"/>
    <property type="match status" value="1"/>
</dbReference>
<protein>
    <recommendedName>
        <fullName evidence="6">ABC transporter domain-containing protein</fullName>
    </recommendedName>
</protein>
<dbReference type="GO" id="GO:0016887">
    <property type="term" value="F:ATP hydrolysis activity"/>
    <property type="evidence" value="ECO:0007669"/>
    <property type="project" value="InterPro"/>
</dbReference>
<evidence type="ECO:0000256" key="4">
    <source>
        <dbReference type="ARBA" id="ARBA00022741"/>
    </source>
</evidence>
<dbReference type="PATRIC" id="fig|1121865.3.peg.1776"/>
<dbReference type="InterPro" id="IPR027417">
    <property type="entry name" value="P-loop_NTPase"/>
</dbReference>
<evidence type="ECO:0000259" key="6">
    <source>
        <dbReference type="Pfam" id="PF00005"/>
    </source>
</evidence>
<name>S0KK89_9ENTE</name>
<proteinExistence type="inferred from homology"/>
<evidence type="ECO:0000313" key="8">
    <source>
        <dbReference type="Proteomes" id="UP000014113"/>
    </source>
</evidence>
<dbReference type="STRING" id="1121865.OMW_01833"/>
<dbReference type="Pfam" id="PF00005">
    <property type="entry name" value="ABC_tran"/>
    <property type="match status" value="1"/>
</dbReference>
<keyword evidence="5" id="KW-0067">ATP-binding</keyword>
<dbReference type="RefSeq" id="WP_016183942.1">
    <property type="nucleotide sequence ID" value="NZ_JXKI01000003.1"/>
</dbReference>
<feature type="domain" description="ABC transporter" evidence="6">
    <location>
        <begin position="27"/>
        <end position="68"/>
    </location>
</feature>
<keyword evidence="3" id="KW-0813">Transport</keyword>
<keyword evidence="8" id="KW-1185">Reference proteome</keyword>
<organism evidence="7 8">
    <name type="scientific">Enterococcus columbae DSM 7374 = ATCC 51263</name>
    <dbReference type="NCBI Taxonomy" id="1121865"/>
    <lineage>
        <taxon>Bacteria</taxon>
        <taxon>Bacillati</taxon>
        <taxon>Bacillota</taxon>
        <taxon>Bacilli</taxon>
        <taxon>Lactobacillales</taxon>
        <taxon>Enterococcaceae</taxon>
        <taxon>Enterococcus</taxon>
    </lineage>
</organism>
<keyword evidence="4" id="KW-0547">Nucleotide-binding</keyword>
<dbReference type="EMBL" id="ASWJ01000006">
    <property type="protein sequence ID" value="EOW84029.1"/>
    <property type="molecule type" value="Genomic_DNA"/>
</dbReference>
<gene>
    <name evidence="7" type="ORF">I568_01476</name>
</gene>
<dbReference type="GO" id="GO:0005886">
    <property type="term" value="C:plasma membrane"/>
    <property type="evidence" value="ECO:0007669"/>
    <property type="project" value="UniProtKB-SubCell"/>
</dbReference>
<reference evidence="7 8" key="1">
    <citation type="submission" date="2013-03" db="EMBL/GenBank/DDBJ databases">
        <title>The Genome Sequence of Enterococcus columbae ATCC_51263 (PacBio/Illumina hybrid assembly).</title>
        <authorList>
            <consortium name="The Broad Institute Genomics Platform"/>
            <consortium name="The Broad Institute Genome Sequencing Center for Infectious Disease"/>
            <person name="Earl A."/>
            <person name="Russ C."/>
            <person name="Gilmore M."/>
            <person name="Surin D."/>
            <person name="Walker B."/>
            <person name="Young S."/>
            <person name="Zeng Q."/>
            <person name="Gargeya S."/>
            <person name="Fitzgerald M."/>
            <person name="Haas B."/>
            <person name="Abouelleil A."/>
            <person name="Allen A.W."/>
            <person name="Alvarado L."/>
            <person name="Arachchi H.M."/>
            <person name="Berlin A.M."/>
            <person name="Chapman S.B."/>
            <person name="Gainer-Dewar J."/>
            <person name="Goldberg J."/>
            <person name="Griggs A."/>
            <person name="Gujja S."/>
            <person name="Hansen M."/>
            <person name="Howarth C."/>
            <person name="Imamovic A."/>
            <person name="Ireland A."/>
            <person name="Larimer J."/>
            <person name="McCowan C."/>
            <person name="Murphy C."/>
            <person name="Pearson M."/>
            <person name="Poon T.W."/>
            <person name="Priest M."/>
            <person name="Roberts A."/>
            <person name="Saif S."/>
            <person name="Shea T."/>
            <person name="Sisk P."/>
            <person name="Sykes S."/>
            <person name="Wortman J."/>
            <person name="Nusbaum C."/>
            <person name="Birren B."/>
        </authorList>
    </citation>
    <scope>NUCLEOTIDE SEQUENCE [LARGE SCALE GENOMIC DNA]</scope>
    <source>
        <strain evidence="7 8">ATCC 51263</strain>
    </source>
</reference>
<evidence type="ECO:0000313" key="7">
    <source>
        <dbReference type="EMBL" id="EOW84029.1"/>
    </source>
</evidence>
<accession>S0KK89</accession>
<dbReference type="OrthoDB" id="9806726at2"/>
<dbReference type="AlphaFoldDB" id="S0KK89"/>
<dbReference type="Proteomes" id="UP000014113">
    <property type="component" value="Unassembled WGS sequence"/>
</dbReference>
<dbReference type="PANTHER" id="PTHR43776">
    <property type="entry name" value="TRANSPORT ATP-BINDING PROTEIN"/>
    <property type="match status" value="1"/>
</dbReference>
<dbReference type="InterPro" id="IPR003439">
    <property type="entry name" value="ABC_transporter-like_ATP-bd"/>
</dbReference>
<sequence length="70" mass="7542">MSLLRIEDASKQFIVTKGKARRTIHALNHVSLAIDAGETLGIVGESGSGKTTLGKGMITFQSFDQGKIFY</sequence>
<dbReference type="eggNOG" id="COG4608">
    <property type="taxonomic scope" value="Bacteria"/>
</dbReference>
<comment type="subcellular location">
    <subcellularLocation>
        <location evidence="1">Cell membrane</location>
        <topology evidence="1">Peripheral membrane protein</topology>
    </subcellularLocation>
</comment>
<evidence type="ECO:0000256" key="5">
    <source>
        <dbReference type="ARBA" id="ARBA00022840"/>
    </source>
</evidence>
<dbReference type="InterPro" id="IPR050319">
    <property type="entry name" value="ABC_transp_ATP-bind"/>
</dbReference>
<comment type="caution">
    <text evidence="7">The sequence shown here is derived from an EMBL/GenBank/DDBJ whole genome shotgun (WGS) entry which is preliminary data.</text>
</comment>